<dbReference type="Gene3D" id="3.30.420.10">
    <property type="entry name" value="Ribonuclease H-like superfamily/Ribonuclease H"/>
    <property type="match status" value="1"/>
</dbReference>
<dbReference type="EMBL" id="PVEP01000023">
    <property type="protein sequence ID" value="PQV52255.1"/>
    <property type="molecule type" value="Genomic_DNA"/>
</dbReference>
<dbReference type="Proteomes" id="UP000238338">
    <property type="component" value="Unassembled WGS sequence"/>
</dbReference>
<dbReference type="AlphaFoldDB" id="A0A2S8RUL2"/>
<evidence type="ECO:0000313" key="2">
    <source>
        <dbReference type="EMBL" id="PQV52255.1"/>
    </source>
</evidence>
<dbReference type="SUPFAM" id="SSF53098">
    <property type="entry name" value="Ribonuclease H-like"/>
    <property type="match status" value="1"/>
</dbReference>
<dbReference type="NCBIfam" id="NF033516">
    <property type="entry name" value="transpos_IS3"/>
    <property type="match status" value="1"/>
</dbReference>
<protein>
    <submittedName>
        <fullName evidence="2">Putative transposase</fullName>
    </submittedName>
</protein>
<sequence>MSFAFIEAEKASFPIHRMCRVLEVSQSGFFAWRDRPACQRQRQDMVHLAHIRTVFALSNGTYGSPRMHRDLIDEGHQIGRHRTARLMRENGLVARQKRRFKRTTDSEHAWPIAQNLIAQDFSADAPDKKWGADISYIWTAQGWLYLAVVLDLHSRRVVGWATSDRLKRGLAVEALRRAIANRSPAPGLVHHSDRGSQYCSVDYQAELRKRSILISMSGKGNCYDNAMVETFFKTIKSELVWPVAWQTRQQAENAIARYIDGFYNPVRRHSSLGYQSPIAFERKAREVS</sequence>
<reference evidence="2 3" key="1">
    <citation type="submission" date="2018-02" db="EMBL/GenBank/DDBJ databases">
        <title>Genomic Encyclopedia of Archaeal and Bacterial Type Strains, Phase II (KMG-II): from individual species to whole genera.</title>
        <authorList>
            <person name="Goeker M."/>
        </authorList>
    </citation>
    <scope>NUCLEOTIDE SEQUENCE [LARGE SCALE GENOMIC DNA]</scope>
    <source>
        <strain evidence="2 3">DSM 18921</strain>
    </source>
</reference>
<dbReference type="Pfam" id="PF13276">
    <property type="entry name" value="HTH_21"/>
    <property type="match status" value="1"/>
</dbReference>
<dbReference type="InterPro" id="IPR025948">
    <property type="entry name" value="HTH-like_dom"/>
</dbReference>
<dbReference type="GO" id="GO:0003676">
    <property type="term" value="F:nucleic acid binding"/>
    <property type="evidence" value="ECO:0007669"/>
    <property type="project" value="InterPro"/>
</dbReference>
<accession>A0A2S8RUL2</accession>
<gene>
    <name evidence="2" type="ORF">LX70_04096</name>
</gene>
<dbReference type="PANTHER" id="PTHR46889:SF4">
    <property type="entry name" value="TRANSPOSASE INSO FOR INSERTION SEQUENCE ELEMENT IS911B-RELATED"/>
    <property type="match status" value="1"/>
</dbReference>
<organism evidence="2 3">
    <name type="scientific">Albidovulum denitrificans</name>
    <dbReference type="NCBI Taxonomy" id="404881"/>
    <lineage>
        <taxon>Bacteria</taxon>
        <taxon>Pseudomonadati</taxon>
        <taxon>Pseudomonadota</taxon>
        <taxon>Alphaproteobacteria</taxon>
        <taxon>Rhodobacterales</taxon>
        <taxon>Paracoccaceae</taxon>
        <taxon>Albidovulum</taxon>
    </lineage>
</organism>
<proteinExistence type="predicted"/>
<comment type="caution">
    <text evidence="2">The sequence shown here is derived from an EMBL/GenBank/DDBJ whole genome shotgun (WGS) entry which is preliminary data.</text>
</comment>
<keyword evidence="3" id="KW-1185">Reference proteome</keyword>
<dbReference type="PANTHER" id="PTHR46889">
    <property type="entry name" value="TRANSPOSASE INSF FOR INSERTION SEQUENCE IS3B-RELATED"/>
    <property type="match status" value="1"/>
</dbReference>
<dbReference type="InterPro" id="IPR001584">
    <property type="entry name" value="Integrase_cat-core"/>
</dbReference>
<feature type="domain" description="Integrase catalytic" evidence="1">
    <location>
        <begin position="122"/>
        <end position="285"/>
    </location>
</feature>
<dbReference type="InterPro" id="IPR012337">
    <property type="entry name" value="RNaseH-like_sf"/>
</dbReference>
<dbReference type="InterPro" id="IPR048020">
    <property type="entry name" value="Transpos_IS3"/>
</dbReference>
<evidence type="ECO:0000313" key="3">
    <source>
        <dbReference type="Proteomes" id="UP000238338"/>
    </source>
</evidence>
<dbReference type="InterPro" id="IPR036397">
    <property type="entry name" value="RNaseH_sf"/>
</dbReference>
<dbReference type="InterPro" id="IPR050900">
    <property type="entry name" value="Transposase_IS3/IS150/IS904"/>
</dbReference>
<dbReference type="Pfam" id="PF13333">
    <property type="entry name" value="rve_2"/>
    <property type="match status" value="1"/>
</dbReference>
<dbReference type="GO" id="GO:0015074">
    <property type="term" value="P:DNA integration"/>
    <property type="evidence" value="ECO:0007669"/>
    <property type="project" value="InterPro"/>
</dbReference>
<name>A0A2S8RUL2_9RHOB</name>
<dbReference type="Pfam" id="PF00665">
    <property type="entry name" value="rve"/>
    <property type="match status" value="1"/>
</dbReference>
<evidence type="ECO:0000259" key="1">
    <source>
        <dbReference type="PROSITE" id="PS50994"/>
    </source>
</evidence>
<dbReference type="PROSITE" id="PS50994">
    <property type="entry name" value="INTEGRASE"/>
    <property type="match status" value="1"/>
</dbReference>